<dbReference type="InterPro" id="IPR007263">
    <property type="entry name" value="DCC1-like"/>
</dbReference>
<name>A0ABM6JGP5_9GAMM</name>
<evidence type="ECO:0000313" key="1">
    <source>
        <dbReference type="EMBL" id="ARD21290.1"/>
    </source>
</evidence>
<dbReference type="PANTHER" id="PTHR33639">
    <property type="entry name" value="THIOL-DISULFIDE OXIDOREDUCTASE DCC"/>
    <property type="match status" value="1"/>
</dbReference>
<dbReference type="Proteomes" id="UP000191820">
    <property type="component" value="Chromosome"/>
</dbReference>
<evidence type="ECO:0008006" key="3">
    <source>
        <dbReference type="Google" id="ProtNLM"/>
    </source>
</evidence>
<accession>A0ABM6JGP5</accession>
<dbReference type="Pfam" id="PF04134">
    <property type="entry name" value="DCC1-like"/>
    <property type="match status" value="1"/>
</dbReference>
<protein>
    <recommendedName>
        <fullName evidence="3">DUF393 domain-containing protein</fullName>
    </recommendedName>
</protein>
<keyword evidence="2" id="KW-1185">Reference proteome</keyword>
<proteinExistence type="predicted"/>
<dbReference type="PANTHER" id="PTHR33639:SF2">
    <property type="entry name" value="DUF393 DOMAIN-CONTAINING PROTEIN"/>
    <property type="match status" value="1"/>
</dbReference>
<evidence type="ECO:0000313" key="2">
    <source>
        <dbReference type="Proteomes" id="UP000191820"/>
    </source>
</evidence>
<organism evidence="1 2">
    <name type="scientific">Shewanella japonica</name>
    <dbReference type="NCBI Taxonomy" id="93973"/>
    <lineage>
        <taxon>Bacteria</taxon>
        <taxon>Pseudomonadati</taxon>
        <taxon>Pseudomonadota</taxon>
        <taxon>Gammaproteobacteria</taxon>
        <taxon>Alteromonadales</taxon>
        <taxon>Shewanellaceae</taxon>
        <taxon>Shewanella</taxon>
    </lineage>
</organism>
<sequence length="98" mass="11250">MQSQTAQSLIAKHQLEGVSNDSFILIKGDKFFLRSDAALEITKDISGFWYLCRGFSVLPKRIRDYAYRLVAKNRYCLFGKKQACMVPTAALQHKFLDQ</sequence>
<dbReference type="InterPro" id="IPR052927">
    <property type="entry name" value="DCC_oxidoreductase"/>
</dbReference>
<dbReference type="EMBL" id="CP020472">
    <property type="protein sequence ID" value="ARD21290.1"/>
    <property type="molecule type" value="Genomic_DNA"/>
</dbReference>
<reference evidence="1 2" key="1">
    <citation type="submission" date="2017-03" db="EMBL/GenBank/DDBJ databases">
        <title>Genome sequencing of Shewanella japonica KCTC 22435.</title>
        <authorList>
            <person name="Kim K.M."/>
        </authorList>
    </citation>
    <scope>NUCLEOTIDE SEQUENCE [LARGE SCALE GENOMIC DNA]</scope>
    <source>
        <strain evidence="1 2">KCTC 22435</strain>
    </source>
</reference>
<gene>
    <name evidence="1" type="ORF">SJ2017_0959</name>
</gene>